<accession>A0AAU9PGM5</accession>
<dbReference type="InterPro" id="IPR050466">
    <property type="entry name" value="Carboxylest/Gibb_receptor"/>
</dbReference>
<organism evidence="3 4">
    <name type="scientific">Lactuca virosa</name>
    <dbReference type="NCBI Taxonomy" id="75947"/>
    <lineage>
        <taxon>Eukaryota</taxon>
        <taxon>Viridiplantae</taxon>
        <taxon>Streptophyta</taxon>
        <taxon>Embryophyta</taxon>
        <taxon>Tracheophyta</taxon>
        <taxon>Spermatophyta</taxon>
        <taxon>Magnoliopsida</taxon>
        <taxon>eudicotyledons</taxon>
        <taxon>Gunneridae</taxon>
        <taxon>Pentapetalae</taxon>
        <taxon>asterids</taxon>
        <taxon>campanulids</taxon>
        <taxon>Asterales</taxon>
        <taxon>Asteraceae</taxon>
        <taxon>Cichorioideae</taxon>
        <taxon>Cichorieae</taxon>
        <taxon>Lactucinae</taxon>
        <taxon>Lactuca</taxon>
    </lineage>
</organism>
<dbReference type="SUPFAM" id="SSF53474">
    <property type="entry name" value="alpha/beta-Hydrolases"/>
    <property type="match status" value="1"/>
</dbReference>
<gene>
    <name evidence="3" type="ORF">LVIROSA_LOCUS34750</name>
</gene>
<sequence length="353" mass="39924">MVVVDFEITKNFSNSIIMSMEATAESPKPSLSLPWKTRIALSLHFTVTNSFLRKNGTINRRLLNLIDFRNPPTLQPINGVASHDVVVDKPRNLWFRVYVPTELAGEDLPVIVYFHGGGFVFLSPDALPYDTMCRRLATKVPAVIVSVNYRLAPERRYPSQHDDCFDVLKFLDIEENKSKSLPENANLLRCFVVGDSAGGNIAHHVAQRACEFNFQRFKLIGVVAIQPFFGGEERTDSEIRLAGTPLVSIERNDWVWNAFLPEGEGFNRDHPIINVSGPTAVNISEIKLPPVMLVVGGCDALQDWQKRYYEWLKRSGKEVYLFEYPNSPELSESVQLITQVKDFIQKISSNDAH</sequence>
<dbReference type="EMBL" id="CAKMRJ010005634">
    <property type="protein sequence ID" value="CAH1449259.1"/>
    <property type="molecule type" value="Genomic_DNA"/>
</dbReference>
<dbReference type="AlphaFoldDB" id="A0AAU9PGM5"/>
<protein>
    <recommendedName>
        <fullName evidence="2">Alpha/beta hydrolase fold-3 domain-containing protein</fullName>
    </recommendedName>
</protein>
<comment type="caution">
    <text evidence="3">The sequence shown here is derived from an EMBL/GenBank/DDBJ whole genome shotgun (WGS) entry which is preliminary data.</text>
</comment>
<dbReference type="PANTHER" id="PTHR23024:SF24">
    <property type="entry name" value="ALPHA_BETA HYDROLASE FOLD-3 DOMAIN-CONTAINING PROTEIN"/>
    <property type="match status" value="1"/>
</dbReference>
<keyword evidence="4" id="KW-1185">Reference proteome</keyword>
<evidence type="ECO:0000256" key="1">
    <source>
        <dbReference type="ARBA" id="ARBA00010515"/>
    </source>
</evidence>
<feature type="domain" description="Alpha/beta hydrolase fold-3" evidence="2">
    <location>
        <begin position="111"/>
        <end position="327"/>
    </location>
</feature>
<reference evidence="3 4" key="1">
    <citation type="submission" date="2022-01" db="EMBL/GenBank/DDBJ databases">
        <authorList>
            <person name="Xiong W."/>
            <person name="Schranz E."/>
        </authorList>
    </citation>
    <scope>NUCLEOTIDE SEQUENCE [LARGE SCALE GENOMIC DNA]</scope>
</reference>
<dbReference type="InterPro" id="IPR029058">
    <property type="entry name" value="AB_hydrolase_fold"/>
</dbReference>
<dbReference type="PANTHER" id="PTHR23024">
    <property type="entry name" value="ARYLACETAMIDE DEACETYLASE"/>
    <property type="match status" value="1"/>
</dbReference>
<dbReference type="Pfam" id="PF07859">
    <property type="entry name" value="Abhydrolase_3"/>
    <property type="match status" value="1"/>
</dbReference>
<evidence type="ECO:0000259" key="2">
    <source>
        <dbReference type="Pfam" id="PF07859"/>
    </source>
</evidence>
<proteinExistence type="inferred from homology"/>
<dbReference type="InterPro" id="IPR013094">
    <property type="entry name" value="AB_hydrolase_3"/>
</dbReference>
<name>A0AAU9PGM5_9ASTR</name>
<dbReference type="Gene3D" id="3.40.50.1820">
    <property type="entry name" value="alpha/beta hydrolase"/>
    <property type="match status" value="1"/>
</dbReference>
<dbReference type="Proteomes" id="UP001157418">
    <property type="component" value="Unassembled WGS sequence"/>
</dbReference>
<comment type="similarity">
    <text evidence="1">Belongs to the 'GDXG' lipolytic enzyme family.</text>
</comment>
<evidence type="ECO:0000313" key="3">
    <source>
        <dbReference type="EMBL" id="CAH1449259.1"/>
    </source>
</evidence>
<evidence type="ECO:0000313" key="4">
    <source>
        <dbReference type="Proteomes" id="UP001157418"/>
    </source>
</evidence>
<dbReference type="GO" id="GO:0016787">
    <property type="term" value="F:hydrolase activity"/>
    <property type="evidence" value="ECO:0007669"/>
    <property type="project" value="InterPro"/>
</dbReference>